<keyword evidence="1" id="KW-0812">Transmembrane</keyword>
<keyword evidence="1" id="KW-1133">Transmembrane helix</keyword>
<sequence>MFENFRLVRDPSTEPPLNRPLYEASVQQALDRFLQNFFVFTGRASRSEFWWVALIVFLTGALLSWVPGLGEVLSVLFGLALLIPSVALTCRRLHDAGLSAWLLLLNLVPGFGTAAVLILAVMPSRAAGARYDIGQPGDAPVNFFDNPPEPQL</sequence>
<dbReference type="EMBL" id="BMXK01000005">
    <property type="protein sequence ID" value="GHD05199.1"/>
    <property type="molecule type" value="Genomic_DNA"/>
</dbReference>
<dbReference type="PANTHER" id="PTHR34980">
    <property type="entry name" value="INNER MEMBRANE PROTEIN-RELATED-RELATED"/>
    <property type="match status" value="1"/>
</dbReference>
<dbReference type="Proteomes" id="UP000642819">
    <property type="component" value="Unassembled WGS sequence"/>
</dbReference>
<keyword evidence="3" id="KW-1185">Reference proteome</keyword>
<evidence type="ECO:0000256" key="1">
    <source>
        <dbReference type="SAM" id="Phobius"/>
    </source>
</evidence>
<reference evidence="3" key="1">
    <citation type="journal article" date="2019" name="Int. J. Syst. Evol. Microbiol.">
        <title>The Global Catalogue of Microorganisms (GCM) 10K type strain sequencing project: providing services to taxonomists for standard genome sequencing and annotation.</title>
        <authorList>
            <consortium name="The Broad Institute Genomics Platform"/>
            <consortium name="The Broad Institute Genome Sequencing Center for Infectious Disease"/>
            <person name="Wu L."/>
            <person name="Ma J."/>
        </authorList>
    </citation>
    <scope>NUCLEOTIDE SEQUENCE [LARGE SCALE GENOMIC DNA]</scope>
    <source>
        <strain evidence="3">KCTC 19466</strain>
    </source>
</reference>
<organism evidence="2 3">
    <name type="scientific">Zhihengliuella salsuginis</name>
    <dbReference type="NCBI Taxonomy" id="578222"/>
    <lineage>
        <taxon>Bacteria</taxon>
        <taxon>Bacillati</taxon>
        <taxon>Actinomycetota</taxon>
        <taxon>Actinomycetes</taxon>
        <taxon>Micrococcales</taxon>
        <taxon>Micrococcaceae</taxon>
        <taxon>Zhihengliuella</taxon>
    </lineage>
</organism>
<dbReference type="PANTHER" id="PTHR34980:SF2">
    <property type="entry name" value="INNER MEMBRANE PROTEIN YHAH-RELATED"/>
    <property type="match status" value="1"/>
</dbReference>
<accession>A0ABQ3GI81</accession>
<proteinExistence type="predicted"/>
<dbReference type="InterPro" id="IPR008523">
    <property type="entry name" value="DUF805"/>
</dbReference>
<gene>
    <name evidence="2" type="ORF">GCM10008096_13790</name>
</gene>
<feature type="transmembrane region" description="Helical" evidence="1">
    <location>
        <begin position="72"/>
        <end position="90"/>
    </location>
</feature>
<name>A0ABQ3GI81_9MICC</name>
<evidence type="ECO:0000313" key="2">
    <source>
        <dbReference type="EMBL" id="GHD05199.1"/>
    </source>
</evidence>
<comment type="caution">
    <text evidence="2">The sequence shown here is derived from an EMBL/GenBank/DDBJ whole genome shotgun (WGS) entry which is preliminary data.</text>
</comment>
<keyword evidence="1" id="KW-0472">Membrane</keyword>
<feature type="transmembrane region" description="Helical" evidence="1">
    <location>
        <begin position="102"/>
        <end position="122"/>
    </location>
</feature>
<evidence type="ECO:0000313" key="3">
    <source>
        <dbReference type="Proteomes" id="UP000642819"/>
    </source>
</evidence>
<evidence type="ECO:0008006" key="4">
    <source>
        <dbReference type="Google" id="ProtNLM"/>
    </source>
</evidence>
<dbReference type="Pfam" id="PF05656">
    <property type="entry name" value="DUF805"/>
    <property type="match status" value="1"/>
</dbReference>
<dbReference type="RefSeq" id="WP_189349399.1">
    <property type="nucleotide sequence ID" value="NZ_BMXK01000005.1"/>
</dbReference>
<protein>
    <recommendedName>
        <fullName evidence="4">DUF805 domain-containing protein</fullName>
    </recommendedName>
</protein>